<organism evidence="4 5">
    <name type="scientific">Gekko japonicus</name>
    <name type="common">Schlegel's Japanese gecko</name>
    <dbReference type="NCBI Taxonomy" id="146911"/>
    <lineage>
        <taxon>Eukaryota</taxon>
        <taxon>Metazoa</taxon>
        <taxon>Chordata</taxon>
        <taxon>Craniata</taxon>
        <taxon>Vertebrata</taxon>
        <taxon>Euteleostomi</taxon>
        <taxon>Lepidosauria</taxon>
        <taxon>Squamata</taxon>
        <taxon>Bifurcata</taxon>
        <taxon>Gekkota</taxon>
        <taxon>Gekkonidae</taxon>
        <taxon>Gekkoninae</taxon>
        <taxon>Gekko</taxon>
    </lineage>
</organism>
<name>A0ABM1K9U8_GEKJA</name>
<dbReference type="Pfam" id="PF00337">
    <property type="entry name" value="Gal-bind_lectin"/>
    <property type="match status" value="1"/>
</dbReference>
<dbReference type="PROSITE" id="PS51304">
    <property type="entry name" value="GALECTIN"/>
    <property type="match status" value="1"/>
</dbReference>
<evidence type="ECO:0000256" key="2">
    <source>
        <dbReference type="RuleBase" id="RU102079"/>
    </source>
</evidence>
<sequence length="135" mass="15246">MEEKLVVSHMKFNAGECIRVNGTVMPEAKSFALNIGRNSSDLILHFNPRFDSHGDTRTIVLNSMACGDWGEEFRPSFFPFQQGQETTVSISFDKKEVKVKLPGGQELSFPNRRGLEAAGFFSVYGDFWIKSIEFD</sequence>
<dbReference type="RefSeq" id="XP_015270485.1">
    <property type="nucleotide sequence ID" value="XM_015414999.1"/>
</dbReference>
<evidence type="ECO:0000259" key="3">
    <source>
        <dbReference type="PROSITE" id="PS51304"/>
    </source>
</evidence>
<keyword evidence="4" id="KW-1185">Reference proteome</keyword>
<dbReference type="CDD" id="cd00070">
    <property type="entry name" value="GLECT"/>
    <property type="match status" value="1"/>
</dbReference>
<reference evidence="5" key="1">
    <citation type="submission" date="2025-08" db="UniProtKB">
        <authorList>
            <consortium name="RefSeq"/>
        </authorList>
    </citation>
    <scope>IDENTIFICATION</scope>
</reference>
<dbReference type="PANTHER" id="PTHR11346">
    <property type="entry name" value="GALECTIN"/>
    <property type="match status" value="1"/>
</dbReference>
<accession>A0ABM1K9U8</accession>
<protein>
    <recommendedName>
        <fullName evidence="2">Galectin</fullName>
    </recommendedName>
</protein>
<dbReference type="PANTHER" id="PTHR11346:SF97">
    <property type="entry name" value="GALECTIN-1"/>
    <property type="match status" value="1"/>
</dbReference>
<proteinExistence type="predicted"/>
<evidence type="ECO:0000313" key="5">
    <source>
        <dbReference type="RefSeq" id="XP_015270485.1"/>
    </source>
</evidence>
<dbReference type="Proteomes" id="UP000694871">
    <property type="component" value="Unplaced"/>
</dbReference>
<dbReference type="Gene3D" id="2.60.120.200">
    <property type="match status" value="1"/>
</dbReference>
<dbReference type="InterPro" id="IPR001079">
    <property type="entry name" value="Galectin_CRD"/>
</dbReference>
<dbReference type="InterPro" id="IPR044156">
    <property type="entry name" value="Galectin-like"/>
</dbReference>
<evidence type="ECO:0000313" key="4">
    <source>
        <dbReference type="Proteomes" id="UP000694871"/>
    </source>
</evidence>
<dbReference type="SUPFAM" id="SSF49899">
    <property type="entry name" value="Concanavalin A-like lectins/glucanases"/>
    <property type="match status" value="1"/>
</dbReference>
<keyword evidence="1 2" id="KW-0430">Lectin</keyword>
<feature type="domain" description="Galectin" evidence="3">
    <location>
        <begin position="4"/>
        <end position="135"/>
    </location>
</feature>
<dbReference type="InterPro" id="IPR013320">
    <property type="entry name" value="ConA-like_dom_sf"/>
</dbReference>
<dbReference type="GeneID" id="107113645"/>
<dbReference type="SMART" id="SM00276">
    <property type="entry name" value="GLECT"/>
    <property type="match status" value="1"/>
</dbReference>
<dbReference type="SMART" id="SM00908">
    <property type="entry name" value="Gal-bind_lectin"/>
    <property type="match status" value="1"/>
</dbReference>
<gene>
    <name evidence="5" type="primary">LOC107113645</name>
</gene>
<evidence type="ECO:0000256" key="1">
    <source>
        <dbReference type="ARBA" id="ARBA00022734"/>
    </source>
</evidence>